<dbReference type="EMBL" id="AP035785">
    <property type="protein sequence ID" value="BFO70114.1"/>
    <property type="molecule type" value="Genomic_DNA"/>
</dbReference>
<dbReference type="GO" id="GO:0004601">
    <property type="term" value="F:peroxidase activity"/>
    <property type="evidence" value="ECO:0007669"/>
    <property type="project" value="UniProtKB-KW"/>
</dbReference>
<gene>
    <name evidence="7" type="ORF">GTC17253_00800</name>
</gene>
<dbReference type="InterPro" id="IPR000889">
    <property type="entry name" value="Glutathione_peroxidase"/>
</dbReference>
<dbReference type="InterPro" id="IPR036249">
    <property type="entry name" value="Thioredoxin-like_sf"/>
</dbReference>
<dbReference type="AlphaFoldDB" id="A0AB33ISB6"/>
<dbReference type="InterPro" id="IPR029759">
    <property type="entry name" value="GPX_AS"/>
</dbReference>
<evidence type="ECO:0000256" key="4">
    <source>
        <dbReference type="PIRSR" id="PIRSR000303-1"/>
    </source>
</evidence>
<dbReference type="InterPro" id="IPR013766">
    <property type="entry name" value="Thioredoxin_domain"/>
</dbReference>
<accession>A0AB33ISB6</accession>
<comment type="similarity">
    <text evidence="1 5">Belongs to the glutathione peroxidase family.</text>
</comment>
<dbReference type="PRINTS" id="PR01011">
    <property type="entry name" value="GLUTPROXDASE"/>
</dbReference>
<keyword evidence="2 5" id="KW-0575">Peroxidase</keyword>
<dbReference type="PANTHER" id="PTHR11592:SF78">
    <property type="entry name" value="GLUTATHIONE PEROXIDASE"/>
    <property type="match status" value="1"/>
</dbReference>
<feature type="active site" evidence="4">
    <location>
        <position position="36"/>
    </location>
</feature>
<evidence type="ECO:0000259" key="6">
    <source>
        <dbReference type="PROSITE" id="PS51352"/>
    </source>
</evidence>
<organism evidence="7">
    <name type="scientific">Prevotella sp. GTC17253</name>
    <dbReference type="NCBI Taxonomy" id="3236793"/>
    <lineage>
        <taxon>Bacteria</taxon>
        <taxon>Pseudomonadati</taxon>
        <taxon>Bacteroidota</taxon>
        <taxon>Bacteroidia</taxon>
        <taxon>Bacteroidales</taxon>
        <taxon>Prevotellaceae</taxon>
        <taxon>Prevotella</taxon>
    </lineage>
</organism>
<dbReference type="PANTHER" id="PTHR11592">
    <property type="entry name" value="GLUTATHIONE PEROXIDASE"/>
    <property type="match status" value="1"/>
</dbReference>
<feature type="domain" description="Thioredoxin" evidence="6">
    <location>
        <begin position="1"/>
        <end position="181"/>
    </location>
</feature>
<dbReference type="FunFam" id="3.40.30.10:FF:000010">
    <property type="entry name" value="Glutathione peroxidase"/>
    <property type="match status" value="1"/>
</dbReference>
<sequence>MATIYDFKVLDRKGNEVSLSEYKGKVLLVVNTATACGFTPQFEDLEKTYDKLQSKGLEILNFPCNQFGGQAAGSDEEIHQFCQLNFGTKFPQFKKIEVNGDNEAPLYTWLKSQKGFAGFGEHELKTILEDILSKADADWDKKSDIKWNFTKFLVNKEGEVVARFEPTQSMADVEKAIEELL</sequence>
<dbReference type="PROSITE" id="PS00460">
    <property type="entry name" value="GLUTATHIONE_PEROXID_1"/>
    <property type="match status" value="1"/>
</dbReference>
<reference evidence="7" key="1">
    <citation type="submission" date="2024-07" db="EMBL/GenBank/DDBJ databases">
        <title>Complete genome sequence of Prevotella sp. YM-2024 GTC17253.</title>
        <authorList>
            <person name="Hayashi M."/>
            <person name="Muto Y."/>
            <person name="Tanaka K."/>
            <person name="Niwa H."/>
        </authorList>
    </citation>
    <scope>NUCLEOTIDE SEQUENCE</scope>
    <source>
        <strain evidence="7">GTC17253</strain>
    </source>
</reference>
<evidence type="ECO:0000256" key="1">
    <source>
        <dbReference type="ARBA" id="ARBA00006926"/>
    </source>
</evidence>
<dbReference type="SUPFAM" id="SSF52833">
    <property type="entry name" value="Thioredoxin-like"/>
    <property type="match status" value="1"/>
</dbReference>
<proteinExistence type="inferred from homology"/>
<dbReference type="GO" id="GO:0034599">
    <property type="term" value="P:cellular response to oxidative stress"/>
    <property type="evidence" value="ECO:0007669"/>
    <property type="project" value="TreeGrafter"/>
</dbReference>
<protein>
    <recommendedName>
        <fullName evidence="5">Glutathione peroxidase</fullName>
    </recommendedName>
</protein>
<dbReference type="PIRSF" id="PIRSF000303">
    <property type="entry name" value="Glutathion_perox"/>
    <property type="match status" value="1"/>
</dbReference>
<evidence type="ECO:0000256" key="2">
    <source>
        <dbReference type="ARBA" id="ARBA00022559"/>
    </source>
</evidence>
<evidence type="ECO:0000256" key="3">
    <source>
        <dbReference type="ARBA" id="ARBA00023002"/>
    </source>
</evidence>
<name>A0AB33ISB6_9BACT</name>
<dbReference type="PROSITE" id="PS51352">
    <property type="entry name" value="THIOREDOXIN_2"/>
    <property type="match status" value="1"/>
</dbReference>
<evidence type="ECO:0000256" key="5">
    <source>
        <dbReference type="RuleBase" id="RU000499"/>
    </source>
</evidence>
<keyword evidence="3 5" id="KW-0560">Oxidoreductase</keyword>
<dbReference type="Gene3D" id="3.40.30.10">
    <property type="entry name" value="Glutaredoxin"/>
    <property type="match status" value="1"/>
</dbReference>
<evidence type="ECO:0000313" key="7">
    <source>
        <dbReference type="EMBL" id="BFO70114.1"/>
    </source>
</evidence>
<dbReference type="Pfam" id="PF00255">
    <property type="entry name" value="GSHPx"/>
    <property type="match status" value="1"/>
</dbReference>
<dbReference type="CDD" id="cd00340">
    <property type="entry name" value="GSH_Peroxidase"/>
    <property type="match status" value="1"/>
</dbReference>
<dbReference type="PROSITE" id="PS51355">
    <property type="entry name" value="GLUTATHIONE_PEROXID_3"/>
    <property type="match status" value="1"/>
</dbReference>